<dbReference type="Gene3D" id="3.40.50.10540">
    <property type="entry name" value="Crotonobetainyl-coa:carnitine coa-transferase, domain 1"/>
    <property type="match status" value="1"/>
</dbReference>
<evidence type="ECO:0000313" key="4">
    <source>
        <dbReference type="EMBL" id="GEL21751.1"/>
    </source>
</evidence>
<dbReference type="Proteomes" id="UP000321685">
    <property type="component" value="Unassembled WGS sequence"/>
</dbReference>
<sequence length="257" mass="27528">MTAFWAGPSAAQFLGMHGAAVIKVESPARPDGMRTLSLRPVDQEEWWEYGPLFHATNTNKLGLGLRLDRPRGLDLLVDLLDTSDVLIENFSPRVLDSWVLGPELLHQTNPGLILPDAGVRAVRSVEGSDRIRPDDGADVGDGVGDRLPGWVSAGPELYRTADPDDGLGGPLVAISVETDEQWAALFTALGRLDWAESAELADFPGRKAQEDLLDARLAAWCGEQTVAEIVRLLWASSAHPRSSSTTPASPATTGCSG</sequence>
<reference evidence="4 5" key="1">
    <citation type="submission" date="2019-07" db="EMBL/GenBank/DDBJ databases">
        <title>Whole genome shotgun sequence of Pseudonocardia sulfidoxydans NBRC 16205.</title>
        <authorList>
            <person name="Hosoyama A."/>
            <person name="Uohara A."/>
            <person name="Ohji S."/>
            <person name="Ichikawa N."/>
        </authorList>
    </citation>
    <scope>NUCLEOTIDE SEQUENCE [LARGE SCALE GENOMIC DNA]</scope>
    <source>
        <strain evidence="4 5">NBRC 16205</strain>
    </source>
</reference>
<dbReference type="InterPro" id="IPR023606">
    <property type="entry name" value="CoA-Trfase_III_dom_1_sf"/>
</dbReference>
<gene>
    <name evidence="4" type="ORF">PSU4_07050</name>
</gene>
<dbReference type="EMBL" id="BJVJ01000004">
    <property type="protein sequence ID" value="GEL21751.1"/>
    <property type="molecule type" value="Genomic_DNA"/>
</dbReference>
<feature type="compositionally biased region" description="Basic and acidic residues" evidence="3">
    <location>
        <begin position="126"/>
        <end position="135"/>
    </location>
</feature>
<dbReference type="PANTHER" id="PTHR48228:SF6">
    <property type="entry name" value="L-CARNITINE COA-TRANSFERASE"/>
    <property type="match status" value="1"/>
</dbReference>
<evidence type="ECO:0008006" key="6">
    <source>
        <dbReference type="Google" id="ProtNLM"/>
    </source>
</evidence>
<dbReference type="SUPFAM" id="SSF89796">
    <property type="entry name" value="CoA-transferase family III (CaiB/BaiF)"/>
    <property type="match status" value="1"/>
</dbReference>
<dbReference type="AlphaFoldDB" id="A0A511DAE8"/>
<dbReference type="GO" id="GO:0016740">
    <property type="term" value="F:transferase activity"/>
    <property type="evidence" value="ECO:0007669"/>
    <property type="project" value="UniProtKB-KW"/>
</dbReference>
<dbReference type="OrthoDB" id="9797653at2"/>
<dbReference type="Pfam" id="PF02515">
    <property type="entry name" value="CoA_transf_3"/>
    <property type="match status" value="2"/>
</dbReference>
<evidence type="ECO:0000256" key="1">
    <source>
        <dbReference type="ARBA" id="ARBA00008383"/>
    </source>
</evidence>
<dbReference type="InterPro" id="IPR050509">
    <property type="entry name" value="CoA-transferase_III"/>
</dbReference>
<evidence type="ECO:0000313" key="5">
    <source>
        <dbReference type="Proteomes" id="UP000321685"/>
    </source>
</evidence>
<dbReference type="Gene3D" id="3.30.1540.10">
    <property type="entry name" value="formyl-coa transferase, domain 3"/>
    <property type="match status" value="1"/>
</dbReference>
<proteinExistence type="inferred from homology"/>
<organism evidence="4 5">
    <name type="scientific">Pseudonocardia sulfidoxydans NBRC 16205</name>
    <dbReference type="NCBI Taxonomy" id="1223511"/>
    <lineage>
        <taxon>Bacteria</taxon>
        <taxon>Bacillati</taxon>
        <taxon>Actinomycetota</taxon>
        <taxon>Actinomycetes</taxon>
        <taxon>Pseudonocardiales</taxon>
        <taxon>Pseudonocardiaceae</taxon>
        <taxon>Pseudonocardia</taxon>
    </lineage>
</organism>
<keyword evidence="2" id="KW-0808">Transferase</keyword>
<name>A0A511DAE8_9PSEU</name>
<dbReference type="InterPro" id="IPR003673">
    <property type="entry name" value="CoA-Trfase_fam_III"/>
</dbReference>
<dbReference type="InterPro" id="IPR044855">
    <property type="entry name" value="CoA-Trfase_III_dom3_sf"/>
</dbReference>
<dbReference type="PANTHER" id="PTHR48228">
    <property type="entry name" value="SUCCINYL-COA--D-CITRAMALATE COA-TRANSFERASE"/>
    <property type="match status" value="1"/>
</dbReference>
<evidence type="ECO:0000256" key="2">
    <source>
        <dbReference type="ARBA" id="ARBA00022679"/>
    </source>
</evidence>
<feature type="region of interest" description="Disordered" evidence="3">
    <location>
        <begin position="125"/>
        <end position="145"/>
    </location>
</feature>
<comment type="caution">
    <text evidence="4">The sequence shown here is derived from an EMBL/GenBank/DDBJ whole genome shotgun (WGS) entry which is preliminary data.</text>
</comment>
<protein>
    <recommendedName>
        <fullName evidence="6">CoA transferase</fullName>
    </recommendedName>
</protein>
<evidence type="ECO:0000256" key="3">
    <source>
        <dbReference type="SAM" id="MobiDB-lite"/>
    </source>
</evidence>
<keyword evidence="5" id="KW-1185">Reference proteome</keyword>
<comment type="similarity">
    <text evidence="1">Belongs to the CoA-transferase III family.</text>
</comment>
<accession>A0A511DAE8</accession>